<evidence type="ECO:0000256" key="1">
    <source>
        <dbReference type="ARBA" id="ARBA00004496"/>
    </source>
</evidence>
<evidence type="ECO:0000256" key="5">
    <source>
        <dbReference type="ARBA" id="ARBA00030001"/>
    </source>
</evidence>
<comment type="subcellular location">
    <subcellularLocation>
        <location evidence="1">Cytoplasm</location>
    </subcellularLocation>
</comment>
<name>A8A9P2_IGNH4</name>
<organism evidence="7 8">
    <name type="scientific">Ignicoccus hospitalis (strain KIN4/I / DSM 18386 / JCM 14125)</name>
    <dbReference type="NCBI Taxonomy" id="453591"/>
    <lineage>
        <taxon>Archaea</taxon>
        <taxon>Thermoproteota</taxon>
        <taxon>Thermoprotei</taxon>
        <taxon>Desulfurococcales</taxon>
        <taxon>Desulfurococcaceae</taxon>
        <taxon>Ignicoccus</taxon>
    </lineage>
</organism>
<dbReference type="SUPFAM" id="SSF158568">
    <property type="entry name" value="AF1862-like"/>
    <property type="match status" value="1"/>
</dbReference>
<keyword evidence="4" id="KW-0051">Antiviral defense</keyword>
<keyword evidence="6" id="KW-0175">Coiled coil</keyword>
<accession>A8A9P2</accession>
<dbReference type="GeneID" id="5562819"/>
<dbReference type="AlphaFoldDB" id="A8A9P2"/>
<sequence length="202" mass="22555">MSRAERLSPVHLALDHIIKINELWRAIVASEEMKEKNLEGFVRRARQYPSLLAASGLVPSVTFFLSKIIDKDNPDEALRLLVEYLTAEDEDKAKEIMNKMRSEAEALNALKEDAGKKESEGYLWFTGALLAALFAFSEAVGIKVQLSDEERFVHEVATFLRGLQEGRKEALVLERLLLEYSSELKNLAAAYAGAVWGAKGEG</sequence>
<evidence type="ECO:0000256" key="4">
    <source>
        <dbReference type="ARBA" id="ARBA00023118"/>
    </source>
</evidence>
<dbReference type="RefSeq" id="WP_011998496.1">
    <property type="nucleotide sequence ID" value="NC_009776.1"/>
</dbReference>
<feature type="coiled-coil region" evidence="6">
    <location>
        <begin position="90"/>
        <end position="117"/>
    </location>
</feature>
<proteinExistence type="inferred from homology"/>
<dbReference type="STRING" id="453591.Igni_0461"/>
<dbReference type="InterPro" id="IPR010160">
    <property type="entry name" value="CRISPR-assoc_prot_Cmr5"/>
</dbReference>
<gene>
    <name evidence="7" type="ordered locus">Igni_0461</name>
</gene>
<evidence type="ECO:0000256" key="3">
    <source>
        <dbReference type="ARBA" id="ARBA00022490"/>
    </source>
</evidence>
<dbReference type="Pfam" id="PF09701">
    <property type="entry name" value="Cas_Cmr5"/>
    <property type="match status" value="1"/>
</dbReference>
<dbReference type="EMBL" id="CP000816">
    <property type="protein sequence ID" value="ABU81644.1"/>
    <property type="molecule type" value="Genomic_DNA"/>
</dbReference>
<keyword evidence="8" id="KW-1185">Reference proteome</keyword>
<evidence type="ECO:0000256" key="2">
    <source>
        <dbReference type="ARBA" id="ARBA00006161"/>
    </source>
</evidence>
<dbReference type="GO" id="GO:0005737">
    <property type="term" value="C:cytoplasm"/>
    <property type="evidence" value="ECO:0007669"/>
    <property type="project" value="UniProtKB-SubCell"/>
</dbReference>
<dbReference type="OrthoDB" id="386437at2157"/>
<dbReference type="Gene3D" id="1.10.520.30">
    <property type="entry name" value="AF1862-like domain"/>
    <property type="match status" value="1"/>
</dbReference>
<evidence type="ECO:0000313" key="8">
    <source>
        <dbReference type="Proteomes" id="UP000000262"/>
    </source>
</evidence>
<dbReference type="Proteomes" id="UP000000262">
    <property type="component" value="Chromosome"/>
</dbReference>
<dbReference type="KEGG" id="iho:Igni_0461"/>
<dbReference type="InterPro" id="IPR023101">
    <property type="entry name" value="AF1862-like_dom_sf"/>
</dbReference>
<reference evidence="7 8" key="1">
    <citation type="journal article" date="2008" name="Genome Biol.">
        <title>A genomic analysis of the archaeal system Ignicoccus hospitalis-Nanoarchaeum equitans.</title>
        <authorList>
            <person name="Podar M."/>
            <person name="Anderson I."/>
            <person name="Makarova K.S."/>
            <person name="Elkins J.G."/>
            <person name="Ivanova N."/>
            <person name="Wall M.A."/>
            <person name="Lykidis A."/>
            <person name="Mavromatis K."/>
            <person name="Sun H."/>
            <person name="Hudson M.E."/>
            <person name="Chen W."/>
            <person name="Deciu C."/>
            <person name="Hutchison D."/>
            <person name="Eads J.R."/>
            <person name="Anderson A."/>
            <person name="Fernandes F."/>
            <person name="Szeto E."/>
            <person name="Lapidus A."/>
            <person name="Kyrpides N.C."/>
            <person name="Saier M.H.Jr."/>
            <person name="Richardson P.M."/>
            <person name="Rachel R."/>
            <person name="Huber H."/>
            <person name="Eisen J.A."/>
            <person name="Koonin E.V."/>
            <person name="Keller M."/>
            <person name="Stetter K.O."/>
        </authorList>
    </citation>
    <scope>NUCLEOTIDE SEQUENCE [LARGE SCALE GENOMIC DNA]</scope>
    <source>
        <strain evidence="8">KIN4/I / DSM 18386 / JCM 14125</strain>
    </source>
</reference>
<dbReference type="GO" id="GO:0051607">
    <property type="term" value="P:defense response to virus"/>
    <property type="evidence" value="ECO:0007669"/>
    <property type="project" value="UniProtKB-KW"/>
</dbReference>
<comment type="similarity">
    <text evidence="2">Belongs to the CRISPR system Cmr5 family.</text>
</comment>
<dbReference type="eggNOG" id="arCOG02656">
    <property type="taxonomic scope" value="Archaea"/>
</dbReference>
<dbReference type="HOGENOM" id="CLU_1352108_0_0_2"/>
<keyword evidence="3" id="KW-0963">Cytoplasm</keyword>
<evidence type="ECO:0000256" key="6">
    <source>
        <dbReference type="SAM" id="Coils"/>
    </source>
</evidence>
<protein>
    <recommendedName>
        <fullName evidence="5">CRISPR type III-B/RAMP module-associated protein Cmr5</fullName>
    </recommendedName>
</protein>
<evidence type="ECO:0000313" key="7">
    <source>
        <dbReference type="EMBL" id="ABU81644.1"/>
    </source>
</evidence>